<evidence type="ECO:0000256" key="2">
    <source>
        <dbReference type="ARBA" id="ARBA00022676"/>
    </source>
</evidence>
<dbReference type="Proteomes" id="UP000001067">
    <property type="component" value="Unassembled WGS sequence"/>
</dbReference>
<evidence type="ECO:0000313" key="5">
    <source>
        <dbReference type="EMBL" id="EFQ86384.1"/>
    </source>
</evidence>
<dbReference type="GO" id="GO:0000139">
    <property type="term" value="C:Golgi membrane"/>
    <property type="evidence" value="ECO:0007669"/>
    <property type="project" value="TreeGrafter"/>
</dbReference>
<dbReference type="PANTHER" id="PTHR31306">
    <property type="entry name" value="ALPHA-1,6-MANNOSYLTRANSFERASE MNN11-RELATED"/>
    <property type="match status" value="1"/>
</dbReference>
<dbReference type="PANTHER" id="PTHR31306:SF4">
    <property type="entry name" value="ALPHA-1,2-GALACTOSYLTRANSFERASE"/>
    <property type="match status" value="1"/>
</dbReference>
<keyword evidence="4" id="KW-1133">Transmembrane helix</keyword>
<dbReference type="GO" id="GO:0016757">
    <property type="term" value="F:glycosyltransferase activity"/>
    <property type="evidence" value="ECO:0007669"/>
    <property type="project" value="UniProtKB-KW"/>
</dbReference>
<dbReference type="AlphaFoldDB" id="E3S6M2"/>
<dbReference type="HOGENOM" id="CLU_1305414_0_0_1"/>
<reference evidence="5 6" key="1">
    <citation type="journal article" date="2010" name="Genome Biol.">
        <title>A first genome assembly of the barley fungal pathogen Pyrenophora teres f. teres.</title>
        <authorList>
            <person name="Ellwood S.R."/>
            <person name="Liu Z."/>
            <person name="Syme R.A."/>
            <person name="Lai Z."/>
            <person name="Hane J.K."/>
            <person name="Keiper F."/>
            <person name="Moffat C.S."/>
            <person name="Oliver R.P."/>
            <person name="Friesen T.L."/>
        </authorList>
    </citation>
    <scope>NUCLEOTIDE SEQUENCE [LARGE SCALE GENOMIC DNA]</scope>
    <source>
        <strain evidence="5 6">0-1</strain>
    </source>
</reference>
<sequence>MQETQIRCIVIIVGCVILSFLYFQFHESLPITRYRDDSPAKATVPIKTNNDVPQPGYFKGQPEWDWAAPADASWRGNAQKLQNSEIVILTASDGKGHNSAVPNILERVLDDREKYCARHGYTNLWLNTSRYDIGDAERTWSKIPAVAEAFYLLPKAKWVWLVDTDIIIMSPSTSLISDILSPSAIEHGIMRDTPILDDMIEDNPTHINMPK</sequence>
<gene>
    <name evidence="5" type="ORF">PTT_18392</name>
</gene>
<dbReference type="InterPro" id="IPR008630">
    <property type="entry name" value="Glyco_trans_34"/>
</dbReference>
<feature type="transmembrane region" description="Helical" evidence="4">
    <location>
        <begin position="7"/>
        <end position="25"/>
    </location>
</feature>
<dbReference type="OrthoDB" id="205108at2759"/>
<protein>
    <submittedName>
        <fullName evidence="5">Uncharacterized protein</fullName>
    </submittedName>
</protein>
<dbReference type="Pfam" id="PF05637">
    <property type="entry name" value="Glyco_transf_34"/>
    <property type="match status" value="1"/>
</dbReference>
<evidence type="ECO:0000256" key="4">
    <source>
        <dbReference type="SAM" id="Phobius"/>
    </source>
</evidence>
<evidence type="ECO:0000256" key="1">
    <source>
        <dbReference type="ARBA" id="ARBA00005664"/>
    </source>
</evidence>
<accession>E3S6M2</accession>
<proteinExistence type="inferred from homology"/>
<keyword evidence="4" id="KW-0472">Membrane</keyword>
<dbReference type="EMBL" id="GL537428">
    <property type="protein sequence ID" value="EFQ86384.1"/>
    <property type="molecule type" value="Genomic_DNA"/>
</dbReference>
<comment type="similarity">
    <text evidence="1">Belongs to the glycosyltransferase 34 family.</text>
</comment>
<dbReference type="GO" id="GO:0006487">
    <property type="term" value="P:protein N-linked glycosylation"/>
    <property type="evidence" value="ECO:0007669"/>
    <property type="project" value="TreeGrafter"/>
</dbReference>
<evidence type="ECO:0000256" key="3">
    <source>
        <dbReference type="ARBA" id="ARBA00022679"/>
    </source>
</evidence>
<dbReference type="KEGG" id="pte:PTT_18392"/>
<dbReference type="InterPro" id="IPR029044">
    <property type="entry name" value="Nucleotide-diphossugar_trans"/>
</dbReference>
<keyword evidence="3" id="KW-0808">Transferase</keyword>
<dbReference type="Gene3D" id="3.90.550.10">
    <property type="entry name" value="Spore Coat Polysaccharide Biosynthesis Protein SpsA, Chain A"/>
    <property type="match status" value="1"/>
</dbReference>
<organism evidence="6">
    <name type="scientific">Pyrenophora teres f. teres (strain 0-1)</name>
    <name type="common">Barley net blotch fungus</name>
    <name type="synonym">Drechslera teres f. teres</name>
    <dbReference type="NCBI Taxonomy" id="861557"/>
    <lineage>
        <taxon>Eukaryota</taxon>
        <taxon>Fungi</taxon>
        <taxon>Dikarya</taxon>
        <taxon>Ascomycota</taxon>
        <taxon>Pezizomycotina</taxon>
        <taxon>Dothideomycetes</taxon>
        <taxon>Pleosporomycetidae</taxon>
        <taxon>Pleosporales</taxon>
        <taxon>Pleosporineae</taxon>
        <taxon>Pleosporaceae</taxon>
        <taxon>Pyrenophora</taxon>
    </lineage>
</organism>
<keyword evidence="2" id="KW-0328">Glycosyltransferase</keyword>
<name>E3S6M2_PYRTT</name>
<dbReference type="eggNOG" id="KOG4748">
    <property type="taxonomic scope" value="Eukaryota"/>
</dbReference>
<evidence type="ECO:0000313" key="6">
    <source>
        <dbReference type="Proteomes" id="UP000001067"/>
    </source>
</evidence>
<keyword evidence="6" id="KW-1185">Reference proteome</keyword>
<dbReference type="STRING" id="861557.E3S6M2"/>
<keyword evidence="4" id="KW-0812">Transmembrane</keyword>